<reference evidence="1 2" key="1">
    <citation type="journal article" date="2019" name="Commun. Biol.">
        <title>The bagworm genome reveals a unique fibroin gene that provides high tensile strength.</title>
        <authorList>
            <person name="Kono N."/>
            <person name="Nakamura H."/>
            <person name="Ohtoshi R."/>
            <person name="Tomita M."/>
            <person name="Numata K."/>
            <person name="Arakawa K."/>
        </authorList>
    </citation>
    <scope>NUCLEOTIDE SEQUENCE [LARGE SCALE GENOMIC DNA]</scope>
</reference>
<keyword evidence="2" id="KW-1185">Reference proteome</keyword>
<gene>
    <name evidence="1" type="ORF">EVAR_37423_1</name>
</gene>
<dbReference type="AlphaFoldDB" id="A0A4C1WES9"/>
<dbReference type="Proteomes" id="UP000299102">
    <property type="component" value="Unassembled WGS sequence"/>
</dbReference>
<organism evidence="1 2">
    <name type="scientific">Eumeta variegata</name>
    <name type="common">Bagworm moth</name>
    <name type="synonym">Eumeta japonica</name>
    <dbReference type="NCBI Taxonomy" id="151549"/>
    <lineage>
        <taxon>Eukaryota</taxon>
        <taxon>Metazoa</taxon>
        <taxon>Ecdysozoa</taxon>
        <taxon>Arthropoda</taxon>
        <taxon>Hexapoda</taxon>
        <taxon>Insecta</taxon>
        <taxon>Pterygota</taxon>
        <taxon>Neoptera</taxon>
        <taxon>Endopterygota</taxon>
        <taxon>Lepidoptera</taxon>
        <taxon>Glossata</taxon>
        <taxon>Ditrysia</taxon>
        <taxon>Tineoidea</taxon>
        <taxon>Psychidae</taxon>
        <taxon>Oiketicinae</taxon>
        <taxon>Eumeta</taxon>
    </lineage>
</organism>
<comment type="caution">
    <text evidence="1">The sequence shown here is derived from an EMBL/GenBank/DDBJ whole genome shotgun (WGS) entry which is preliminary data.</text>
</comment>
<name>A0A4C1WES9_EUMVA</name>
<evidence type="ECO:0000313" key="1">
    <source>
        <dbReference type="EMBL" id="GBP49641.1"/>
    </source>
</evidence>
<dbReference type="EMBL" id="BGZK01000549">
    <property type="protein sequence ID" value="GBP49641.1"/>
    <property type="molecule type" value="Genomic_DNA"/>
</dbReference>
<sequence>MWVSEDSPARVEAADRCGSSYTDSLFLLPFRMRFMARAVVARSLSVASAREGVGFETDHGRPSKSQPLTVEFLSQIKLFTPCFGLSEEGLA</sequence>
<accession>A0A4C1WES9</accession>
<proteinExistence type="predicted"/>
<protein>
    <submittedName>
        <fullName evidence="1">Uncharacterized protein</fullName>
    </submittedName>
</protein>
<evidence type="ECO:0000313" key="2">
    <source>
        <dbReference type="Proteomes" id="UP000299102"/>
    </source>
</evidence>